<feature type="transmembrane region" description="Helical" evidence="9">
    <location>
        <begin position="228"/>
        <end position="249"/>
    </location>
</feature>
<keyword evidence="8" id="KW-0902">Two-component regulatory system</keyword>
<keyword evidence="4" id="KW-0808">Transferase</keyword>
<feature type="transmembrane region" description="Helical" evidence="9">
    <location>
        <begin position="64"/>
        <end position="84"/>
    </location>
</feature>
<dbReference type="InterPro" id="IPR005467">
    <property type="entry name" value="His_kinase_dom"/>
</dbReference>
<dbReference type="Gene3D" id="1.20.5.1930">
    <property type="match status" value="1"/>
</dbReference>
<keyword evidence="7" id="KW-0067">ATP-binding</keyword>
<sequence length="686" mass="72296">MTGLAMLRRPAEPLAWVMAPLRRVAGMDRGLSQLRWPLLGAVAISLIATGAIGLVLGLDGPTAGPVWMTVTFAASFTPLALFVLRRVPAHPIGHLMLWIGLSAIAATLAICWSAMLPMAWLSQWAWWPPIALIPLLLLLFPDGRLPSPRWRPLAVVLVAAAAAATVALASAAVIAPRTLVTVGTRVPSAGRPLILVALAAVLVLGLATVAVLVALVRRARVASPTERWQLVCLLPSAALFLVGFALDYLNVPGGWLATVITLPVGLTFAILRYRLYDLDLYIHRGVVWLLLTTLAVASYAGAVTLVEGVISPDSSVTSTLVAGAVVAACLVPAERWAQRAASSLLYGSRDDPYTLMTRVGSHVEALADPLAVLPRFAATVVDDLRVPYAAIVLTAGQDDPLLVEHGRLSGEPERFSMRAHGKEMGELLVGQRRPGAQFSGAERRLLLGLAGQAALAAEACRSTLDLQRAREQLVLAREEERRRLRQDLHDGVASALAGAGMLTSAVRHCVPPDGRAPELLDVLAGDLDSCTSEIRRLIDGLRPAALDDGLAAALSTVVARVQGPTLTSTLTVDNDLAELPAAVEVVTYRIVTEAVANVAKHAHAQHCTVRVDRAGHLVRITIDDDGRGLAASAAHPTGVPSSGVGISSIRARLEEVGGSLEIASSAAGTSVRATIPVHRARIEKAS</sequence>
<dbReference type="GO" id="GO:0005524">
    <property type="term" value="F:ATP binding"/>
    <property type="evidence" value="ECO:0007669"/>
    <property type="project" value="UniProtKB-KW"/>
</dbReference>
<dbReference type="OrthoDB" id="3217947at2"/>
<evidence type="ECO:0000313" key="12">
    <source>
        <dbReference type="Proteomes" id="UP000007947"/>
    </source>
</evidence>
<dbReference type="InterPro" id="IPR050482">
    <property type="entry name" value="Sensor_HK_TwoCompSys"/>
</dbReference>
<keyword evidence="12" id="KW-1185">Reference proteome</keyword>
<dbReference type="EMBL" id="AP012204">
    <property type="protein sequence ID" value="BAK33875.1"/>
    <property type="molecule type" value="Genomic_DNA"/>
</dbReference>
<comment type="catalytic activity">
    <reaction evidence="1">
        <text>ATP + protein L-histidine = ADP + protein N-phospho-L-histidine.</text>
        <dbReference type="EC" id="2.7.13.3"/>
    </reaction>
</comment>
<dbReference type="GO" id="GO:0016020">
    <property type="term" value="C:membrane"/>
    <property type="evidence" value="ECO:0007669"/>
    <property type="project" value="InterPro"/>
</dbReference>
<evidence type="ECO:0000256" key="7">
    <source>
        <dbReference type="ARBA" id="ARBA00022840"/>
    </source>
</evidence>
<feature type="transmembrane region" description="Helical" evidence="9">
    <location>
        <begin position="285"/>
        <end position="310"/>
    </location>
</feature>
<evidence type="ECO:0000256" key="8">
    <source>
        <dbReference type="ARBA" id="ARBA00023012"/>
    </source>
</evidence>
<dbReference type="Pfam" id="PF02518">
    <property type="entry name" value="HATPase_c"/>
    <property type="match status" value="1"/>
</dbReference>
<gene>
    <name evidence="11" type="ordered locus">MLP_08610</name>
</gene>
<evidence type="ECO:0000256" key="4">
    <source>
        <dbReference type="ARBA" id="ARBA00022679"/>
    </source>
</evidence>
<dbReference type="KEGG" id="mph:MLP_08610"/>
<name>F5XLZ6_MICPN</name>
<feature type="transmembrane region" description="Helical" evidence="9">
    <location>
        <begin position="96"/>
        <end position="118"/>
    </location>
</feature>
<feature type="transmembrane region" description="Helical" evidence="9">
    <location>
        <begin position="194"/>
        <end position="216"/>
    </location>
</feature>
<keyword evidence="3" id="KW-0597">Phosphoprotein</keyword>
<dbReference type="eggNOG" id="COG4585">
    <property type="taxonomic scope" value="Bacteria"/>
</dbReference>
<dbReference type="InterPro" id="IPR011712">
    <property type="entry name" value="Sig_transdc_His_kin_sub3_dim/P"/>
</dbReference>
<dbReference type="Pfam" id="PF07730">
    <property type="entry name" value="HisKA_3"/>
    <property type="match status" value="1"/>
</dbReference>
<dbReference type="SUPFAM" id="SSF55874">
    <property type="entry name" value="ATPase domain of HSP90 chaperone/DNA topoisomerase II/histidine kinase"/>
    <property type="match status" value="1"/>
</dbReference>
<dbReference type="GO" id="GO:0000155">
    <property type="term" value="F:phosphorelay sensor kinase activity"/>
    <property type="evidence" value="ECO:0007669"/>
    <property type="project" value="InterPro"/>
</dbReference>
<evidence type="ECO:0000256" key="5">
    <source>
        <dbReference type="ARBA" id="ARBA00022741"/>
    </source>
</evidence>
<dbReference type="InterPro" id="IPR003594">
    <property type="entry name" value="HATPase_dom"/>
</dbReference>
<organism evidence="11 12">
    <name type="scientific">Microlunatus phosphovorus (strain ATCC 700054 / DSM 10555 / JCM 9379 / NBRC 101784 / NCIMB 13414 / VKM Ac-1990 / NM-1)</name>
    <dbReference type="NCBI Taxonomy" id="1032480"/>
    <lineage>
        <taxon>Bacteria</taxon>
        <taxon>Bacillati</taxon>
        <taxon>Actinomycetota</taxon>
        <taxon>Actinomycetes</taxon>
        <taxon>Propionibacteriales</taxon>
        <taxon>Propionibacteriaceae</taxon>
        <taxon>Microlunatus</taxon>
    </lineage>
</organism>
<evidence type="ECO:0000256" key="2">
    <source>
        <dbReference type="ARBA" id="ARBA00012438"/>
    </source>
</evidence>
<keyword evidence="9" id="KW-1133">Transmembrane helix</keyword>
<dbReference type="EC" id="2.7.13.3" evidence="2"/>
<evidence type="ECO:0000313" key="11">
    <source>
        <dbReference type="EMBL" id="BAK33875.1"/>
    </source>
</evidence>
<dbReference type="STRING" id="1032480.MLP_08610"/>
<evidence type="ECO:0000256" key="9">
    <source>
        <dbReference type="SAM" id="Phobius"/>
    </source>
</evidence>
<keyword evidence="5" id="KW-0547">Nucleotide-binding</keyword>
<evidence type="ECO:0000259" key="10">
    <source>
        <dbReference type="PROSITE" id="PS50109"/>
    </source>
</evidence>
<dbReference type="InterPro" id="IPR036890">
    <property type="entry name" value="HATPase_C_sf"/>
</dbReference>
<dbReference type="AlphaFoldDB" id="F5XLZ6"/>
<feature type="domain" description="Histidine kinase" evidence="10">
    <location>
        <begin position="589"/>
        <end position="679"/>
    </location>
</feature>
<feature type="transmembrane region" description="Helical" evidence="9">
    <location>
        <begin position="153"/>
        <end position="174"/>
    </location>
</feature>
<dbReference type="GO" id="GO:0046983">
    <property type="term" value="F:protein dimerization activity"/>
    <property type="evidence" value="ECO:0007669"/>
    <property type="project" value="InterPro"/>
</dbReference>
<keyword evidence="6 11" id="KW-0418">Kinase</keyword>
<protein>
    <recommendedName>
        <fullName evidence="2">histidine kinase</fullName>
        <ecNumber evidence="2">2.7.13.3</ecNumber>
    </recommendedName>
</protein>
<dbReference type="Gene3D" id="3.30.565.10">
    <property type="entry name" value="Histidine kinase-like ATPase, C-terminal domain"/>
    <property type="match status" value="1"/>
</dbReference>
<proteinExistence type="predicted"/>
<feature type="transmembrane region" description="Helical" evidence="9">
    <location>
        <begin position="124"/>
        <end position="141"/>
    </location>
</feature>
<dbReference type="SMART" id="SM00387">
    <property type="entry name" value="HATPase_c"/>
    <property type="match status" value="1"/>
</dbReference>
<accession>F5XLZ6</accession>
<dbReference type="Proteomes" id="UP000007947">
    <property type="component" value="Chromosome"/>
</dbReference>
<feature type="transmembrane region" description="Helical" evidence="9">
    <location>
        <begin position="255"/>
        <end position="273"/>
    </location>
</feature>
<keyword evidence="9" id="KW-0472">Membrane</keyword>
<evidence type="ECO:0000256" key="1">
    <source>
        <dbReference type="ARBA" id="ARBA00000085"/>
    </source>
</evidence>
<dbReference type="HOGENOM" id="CLU_021898_1_0_11"/>
<dbReference type="RefSeq" id="WP_013861760.1">
    <property type="nucleotide sequence ID" value="NC_015635.1"/>
</dbReference>
<keyword evidence="9" id="KW-0812">Transmembrane</keyword>
<evidence type="ECO:0000256" key="6">
    <source>
        <dbReference type="ARBA" id="ARBA00022777"/>
    </source>
</evidence>
<dbReference type="PANTHER" id="PTHR24421:SF10">
    <property type="entry name" value="NITRATE_NITRITE SENSOR PROTEIN NARQ"/>
    <property type="match status" value="1"/>
</dbReference>
<feature type="transmembrane region" description="Helical" evidence="9">
    <location>
        <begin position="36"/>
        <end position="58"/>
    </location>
</feature>
<reference evidence="11 12" key="1">
    <citation type="submission" date="2011-05" db="EMBL/GenBank/DDBJ databases">
        <title>Whole genome sequence of Microlunatus phosphovorus NM-1.</title>
        <authorList>
            <person name="Hosoyama A."/>
            <person name="Sasaki K."/>
            <person name="Harada T."/>
            <person name="Igarashi R."/>
            <person name="Kawakoshi A."/>
            <person name="Sasagawa M."/>
            <person name="Fukada J."/>
            <person name="Nakamura S."/>
            <person name="Katano Y."/>
            <person name="Hanada S."/>
            <person name="Kamagata Y."/>
            <person name="Nakamura N."/>
            <person name="Yamazaki S."/>
            <person name="Fujita N."/>
        </authorList>
    </citation>
    <scope>NUCLEOTIDE SEQUENCE [LARGE SCALE GENOMIC DNA]</scope>
    <source>
        <strain evidence="12">ATCC 700054 / DSM 10555 / JCM 9379 / NBRC 101784 / NCIMB 13414 / VKM Ac-1990 / NM-1</strain>
    </source>
</reference>
<dbReference type="PANTHER" id="PTHR24421">
    <property type="entry name" value="NITRATE/NITRITE SENSOR PROTEIN NARX-RELATED"/>
    <property type="match status" value="1"/>
</dbReference>
<evidence type="ECO:0000256" key="3">
    <source>
        <dbReference type="ARBA" id="ARBA00022553"/>
    </source>
</evidence>
<dbReference type="CDD" id="cd16917">
    <property type="entry name" value="HATPase_UhpB-NarQ-NarX-like"/>
    <property type="match status" value="1"/>
</dbReference>
<dbReference type="PROSITE" id="PS50109">
    <property type="entry name" value="HIS_KIN"/>
    <property type="match status" value="1"/>
</dbReference>